<feature type="compositionally biased region" description="Pro residues" evidence="1">
    <location>
        <begin position="16"/>
        <end position="25"/>
    </location>
</feature>
<dbReference type="RefSeq" id="XP_040744490.1">
    <property type="nucleotide sequence ID" value="XM_040885493.1"/>
</dbReference>
<dbReference type="OrthoDB" id="5593455at2759"/>
<dbReference type="AlphaFoldDB" id="A0A1Y1WBJ7"/>
<feature type="compositionally biased region" description="Basic and acidic residues" evidence="1">
    <location>
        <begin position="311"/>
        <end position="323"/>
    </location>
</feature>
<feature type="compositionally biased region" description="Polar residues" evidence="1">
    <location>
        <begin position="38"/>
        <end position="62"/>
    </location>
</feature>
<evidence type="ECO:0000313" key="2">
    <source>
        <dbReference type="EMBL" id="ORX70911.1"/>
    </source>
</evidence>
<feature type="compositionally biased region" description="Gly residues" evidence="1">
    <location>
        <begin position="326"/>
        <end position="337"/>
    </location>
</feature>
<protein>
    <submittedName>
        <fullName evidence="2">Uncharacterized protein</fullName>
    </submittedName>
</protein>
<proteinExistence type="predicted"/>
<dbReference type="GeneID" id="63802141"/>
<feature type="region of interest" description="Disordered" evidence="1">
    <location>
        <begin position="1"/>
        <end position="95"/>
    </location>
</feature>
<sequence>MSEEAVATGASRRRAPPPPPPPPPGTKARSTIKRASRHASQPVGSDSAASAPTQSTGETALSDSPKAADEAAKETTEPAVPQTSASGDLASSGSAGDCVVPELAASAGEGGNADSKVPVLARTTHRGRRVDSSSPLALELSVRETLDYDFQYRVGSQLDFSYKVTGEVVLQVHSSIPPLELAPVRLCVQRAGECAWRMVPVRAAEPVRGDDRQRHGVQVPGDGLRTGAHAGDAGGIPQGLHMHADVVRPDAVLRAAGRGAVCGRRAGGAGAFGEFPGPGDQPGVAADGHLVYREEQPVVEAGRHCRAGGAAERRRVDEEHADAGDQGPGRGAGGAGAGCVPVRGDAVGDCGPGAERPQGQRGGGCAGDELDDAELGLREQTPAAEPGRRRRLVRGMTDSSSAWSSGDEAEEPERAPRAAD</sequence>
<keyword evidence="3" id="KW-1185">Reference proteome</keyword>
<dbReference type="EMBL" id="MCFD01000005">
    <property type="protein sequence ID" value="ORX70911.1"/>
    <property type="molecule type" value="Genomic_DNA"/>
</dbReference>
<name>A0A1Y1WBJ7_9FUNG</name>
<accession>A0A1Y1WBJ7</accession>
<evidence type="ECO:0000256" key="1">
    <source>
        <dbReference type="SAM" id="MobiDB-lite"/>
    </source>
</evidence>
<reference evidence="2 3" key="1">
    <citation type="submission" date="2016-07" db="EMBL/GenBank/DDBJ databases">
        <title>Pervasive Adenine N6-methylation of Active Genes in Fungi.</title>
        <authorList>
            <consortium name="DOE Joint Genome Institute"/>
            <person name="Mondo S.J."/>
            <person name="Dannebaum R.O."/>
            <person name="Kuo R.C."/>
            <person name="Labutti K."/>
            <person name="Haridas S."/>
            <person name="Kuo A."/>
            <person name="Salamov A."/>
            <person name="Ahrendt S.R."/>
            <person name="Lipzen A."/>
            <person name="Sullivan W."/>
            <person name="Andreopoulos W.B."/>
            <person name="Clum A."/>
            <person name="Lindquist E."/>
            <person name="Daum C."/>
            <person name="Ramamoorthy G.K."/>
            <person name="Gryganskyi A."/>
            <person name="Culley D."/>
            <person name="Magnuson J.K."/>
            <person name="James T.Y."/>
            <person name="O'Malley M.A."/>
            <person name="Stajich J.E."/>
            <person name="Spatafora J.W."/>
            <person name="Visel A."/>
            <person name="Grigoriev I.V."/>
        </authorList>
    </citation>
    <scope>NUCLEOTIDE SEQUENCE [LARGE SCALE GENOMIC DNA]</scope>
    <source>
        <strain evidence="2 3">ATCC 12442</strain>
    </source>
</reference>
<gene>
    <name evidence="2" type="ORF">DL89DRAFT_257084</name>
</gene>
<organism evidence="2 3">
    <name type="scientific">Linderina pennispora</name>
    <dbReference type="NCBI Taxonomy" id="61395"/>
    <lineage>
        <taxon>Eukaryota</taxon>
        <taxon>Fungi</taxon>
        <taxon>Fungi incertae sedis</taxon>
        <taxon>Zoopagomycota</taxon>
        <taxon>Kickxellomycotina</taxon>
        <taxon>Kickxellomycetes</taxon>
        <taxon>Kickxellales</taxon>
        <taxon>Kickxellaceae</taxon>
        <taxon>Linderina</taxon>
    </lineage>
</organism>
<feature type="region of interest" description="Disordered" evidence="1">
    <location>
        <begin position="302"/>
        <end position="420"/>
    </location>
</feature>
<dbReference type="Proteomes" id="UP000193922">
    <property type="component" value="Unassembled WGS sequence"/>
</dbReference>
<feature type="compositionally biased region" description="Basic and acidic residues" evidence="1">
    <location>
        <begin position="66"/>
        <end position="76"/>
    </location>
</feature>
<comment type="caution">
    <text evidence="2">The sequence shown here is derived from an EMBL/GenBank/DDBJ whole genome shotgun (WGS) entry which is preliminary data.</text>
</comment>
<evidence type="ECO:0000313" key="3">
    <source>
        <dbReference type="Proteomes" id="UP000193922"/>
    </source>
</evidence>
<feature type="compositionally biased region" description="Low complexity" evidence="1">
    <location>
        <begin position="84"/>
        <end position="95"/>
    </location>
</feature>